<evidence type="ECO:0000313" key="2">
    <source>
        <dbReference type="Proteomes" id="UP000838878"/>
    </source>
</evidence>
<dbReference type="OrthoDB" id="6611988at2759"/>
<name>A0A8J9Y329_9NEOP</name>
<dbReference type="AlphaFoldDB" id="A0A8J9Y329"/>
<reference evidence="1" key="1">
    <citation type="submission" date="2021-12" db="EMBL/GenBank/DDBJ databases">
        <authorList>
            <person name="Martin H S."/>
        </authorList>
    </citation>
    <scope>NUCLEOTIDE SEQUENCE</scope>
</reference>
<dbReference type="EMBL" id="OV170221">
    <property type="protein sequence ID" value="CAH0713066.1"/>
    <property type="molecule type" value="Genomic_DNA"/>
</dbReference>
<organism evidence="1 2">
    <name type="scientific">Brenthis ino</name>
    <name type="common">lesser marbled fritillary</name>
    <dbReference type="NCBI Taxonomy" id="405034"/>
    <lineage>
        <taxon>Eukaryota</taxon>
        <taxon>Metazoa</taxon>
        <taxon>Ecdysozoa</taxon>
        <taxon>Arthropoda</taxon>
        <taxon>Hexapoda</taxon>
        <taxon>Insecta</taxon>
        <taxon>Pterygota</taxon>
        <taxon>Neoptera</taxon>
        <taxon>Endopterygota</taxon>
        <taxon>Lepidoptera</taxon>
        <taxon>Glossata</taxon>
        <taxon>Ditrysia</taxon>
        <taxon>Papilionoidea</taxon>
        <taxon>Nymphalidae</taxon>
        <taxon>Heliconiinae</taxon>
        <taxon>Argynnini</taxon>
        <taxon>Brenthis</taxon>
    </lineage>
</organism>
<evidence type="ECO:0000313" key="1">
    <source>
        <dbReference type="EMBL" id="CAH0713066.1"/>
    </source>
</evidence>
<protein>
    <submittedName>
        <fullName evidence="1">Uncharacterized protein</fullName>
    </submittedName>
</protein>
<accession>A0A8J9Y329</accession>
<sequence>MGQSVPYSEIVWMKFETEDYGTMSYKTSFNQKDFEKVSLIRNRRRPLEDFAMPTLQPIRLDHKPISTKKYQDLQKALQWVPPIFHNFYNTLAHDGTACDLPEDLRLTLASLGSDVTTIYYKIFSKTPKLKNLKSDNTALRN</sequence>
<proteinExistence type="predicted"/>
<feature type="non-terminal residue" evidence="1">
    <location>
        <position position="141"/>
    </location>
</feature>
<keyword evidence="2" id="KW-1185">Reference proteome</keyword>
<dbReference type="Proteomes" id="UP000838878">
    <property type="component" value="Chromosome 1"/>
</dbReference>
<gene>
    <name evidence="1" type="ORF">BINO364_LOCUS262</name>
</gene>